<dbReference type="EMBL" id="BGPR01213674">
    <property type="protein sequence ID" value="GBN47490.1"/>
    <property type="molecule type" value="Genomic_DNA"/>
</dbReference>
<dbReference type="Proteomes" id="UP000499080">
    <property type="component" value="Unassembled WGS sequence"/>
</dbReference>
<comment type="caution">
    <text evidence="1">The sequence shown here is derived from an EMBL/GenBank/DDBJ whole genome shotgun (WGS) entry which is preliminary data.</text>
</comment>
<evidence type="ECO:0000313" key="2">
    <source>
        <dbReference type="Proteomes" id="UP000499080"/>
    </source>
</evidence>
<organism evidence="1 2">
    <name type="scientific">Araneus ventricosus</name>
    <name type="common">Orbweaver spider</name>
    <name type="synonym">Epeira ventricosa</name>
    <dbReference type="NCBI Taxonomy" id="182803"/>
    <lineage>
        <taxon>Eukaryota</taxon>
        <taxon>Metazoa</taxon>
        <taxon>Ecdysozoa</taxon>
        <taxon>Arthropoda</taxon>
        <taxon>Chelicerata</taxon>
        <taxon>Arachnida</taxon>
        <taxon>Araneae</taxon>
        <taxon>Araneomorphae</taxon>
        <taxon>Entelegynae</taxon>
        <taxon>Araneoidea</taxon>
        <taxon>Araneidae</taxon>
        <taxon>Araneus</taxon>
    </lineage>
</organism>
<feature type="non-terminal residue" evidence="1">
    <location>
        <position position="1"/>
    </location>
</feature>
<sequence>LKILVRENEEPLGLRRTVTKALHSYIQPDTAMPVFGSCSRQGQGLALSNLQEDMVVPICSRMHFVRNSIELSFDGV</sequence>
<accession>A0A4Y2PAL3</accession>
<reference evidence="1 2" key="1">
    <citation type="journal article" date="2019" name="Sci. Rep.">
        <title>Orb-weaving spider Araneus ventricosus genome elucidates the spidroin gene catalogue.</title>
        <authorList>
            <person name="Kono N."/>
            <person name="Nakamura H."/>
            <person name="Ohtoshi R."/>
            <person name="Moran D.A.P."/>
            <person name="Shinohara A."/>
            <person name="Yoshida Y."/>
            <person name="Fujiwara M."/>
            <person name="Mori M."/>
            <person name="Tomita M."/>
            <person name="Arakawa K."/>
        </authorList>
    </citation>
    <scope>NUCLEOTIDE SEQUENCE [LARGE SCALE GENOMIC DNA]</scope>
</reference>
<name>A0A4Y2PAL3_ARAVE</name>
<gene>
    <name evidence="1" type="ORF">AVEN_123856_1</name>
</gene>
<protein>
    <submittedName>
        <fullName evidence="1">Uncharacterized protein</fullName>
    </submittedName>
</protein>
<keyword evidence="2" id="KW-1185">Reference proteome</keyword>
<evidence type="ECO:0000313" key="1">
    <source>
        <dbReference type="EMBL" id="GBN47490.1"/>
    </source>
</evidence>
<proteinExistence type="predicted"/>
<dbReference type="AlphaFoldDB" id="A0A4Y2PAL3"/>